<dbReference type="Pfam" id="PF07992">
    <property type="entry name" value="Pyr_redox_2"/>
    <property type="match status" value="1"/>
</dbReference>
<gene>
    <name evidence="6" type="ORF">SAMN05216406_10442</name>
</gene>
<evidence type="ECO:0000256" key="4">
    <source>
        <dbReference type="ARBA" id="ARBA00023002"/>
    </source>
</evidence>
<accession>A0A1H2DQT7</accession>
<protein>
    <submittedName>
        <fullName evidence="6">Selenide, water dikinase</fullName>
    </submittedName>
</protein>
<dbReference type="SUPFAM" id="SSF51905">
    <property type="entry name" value="FAD/NAD(P)-binding domain"/>
    <property type="match status" value="2"/>
</dbReference>
<dbReference type="KEGG" id="nur:ATY38_02425"/>
<dbReference type="NCBIfam" id="TIGR03169">
    <property type="entry name" value="Nterm_to_SelD"/>
    <property type="match status" value="1"/>
</dbReference>
<keyword evidence="3" id="KW-0274">FAD</keyword>
<keyword evidence="6" id="KW-0808">Transferase</keyword>
<dbReference type="PANTHER" id="PTHR42913:SF9">
    <property type="entry name" value="SLR1591 PROTEIN"/>
    <property type="match status" value="1"/>
</dbReference>
<keyword evidence="7" id="KW-1185">Reference proteome</keyword>
<dbReference type="InterPro" id="IPR017584">
    <property type="entry name" value="Pyridine_nucleo_diS_OxRdtase_N"/>
</dbReference>
<dbReference type="EMBL" id="FNLN01000004">
    <property type="protein sequence ID" value="SDT85267.1"/>
    <property type="molecule type" value="Genomic_DNA"/>
</dbReference>
<keyword evidence="2" id="KW-0285">Flavoprotein</keyword>
<name>A0A1H2DQT7_9PROT</name>
<dbReference type="PANTHER" id="PTHR42913">
    <property type="entry name" value="APOPTOSIS-INDUCING FACTOR 1"/>
    <property type="match status" value="1"/>
</dbReference>
<evidence type="ECO:0000259" key="5">
    <source>
        <dbReference type="Pfam" id="PF07992"/>
    </source>
</evidence>
<dbReference type="PRINTS" id="PR00411">
    <property type="entry name" value="PNDRDTASEI"/>
</dbReference>
<evidence type="ECO:0000256" key="3">
    <source>
        <dbReference type="ARBA" id="ARBA00022827"/>
    </source>
</evidence>
<dbReference type="GO" id="GO:0003955">
    <property type="term" value="F:NAD(P)H dehydrogenase (quinone) activity"/>
    <property type="evidence" value="ECO:0007669"/>
    <property type="project" value="TreeGrafter"/>
</dbReference>
<evidence type="ECO:0000256" key="1">
    <source>
        <dbReference type="ARBA" id="ARBA00001974"/>
    </source>
</evidence>
<evidence type="ECO:0000256" key="2">
    <source>
        <dbReference type="ARBA" id="ARBA00022630"/>
    </source>
</evidence>
<evidence type="ECO:0000313" key="6">
    <source>
        <dbReference type="EMBL" id="SDT85267.1"/>
    </source>
</evidence>
<keyword evidence="6" id="KW-0418">Kinase</keyword>
<dbReference type="Gene3D" id="3.50.50.100">
    <property type="match status" value="1"/>
</dbReference>
<proteinExistence type="predicted"/>
<sequence length="379" mass="42934">MIGLTQRNKDLLLIGGGHSHLIAIKRLAMKPLTGVRITLISSDTMTPYSGMLPGLIAGHYAYGDCHIDLRILCQWAGIKFVHCKVMHMDPSRKQIDCQDNLLLRYDVLSINVGSQPALHSIPGATIYGYPVKPIKQFLQQWQHWFTTQSRSSRLQRIVIVGGGAAGIEILLALRYRIANTTSIRAEFTLICADSHILKSHNKKVQDFFYRYLQRHGIRLIQGKFVISALEHQLVLDDYTRHDYDFLAWAIHASAQSWMERSGLAYDNNGFIQVDEFFRSTSHPDVFAAGDCAAFTPMHLPKTGVYAVRQGPLLAKNISTQLVGHKHLQPYKPQRHFLSLLTTGGRHAVASRGALFTHGKWVWLWKNYIDRSFMASFNLK</sequence>
<reference evidence="7" key="1">
    <citation type="submission" date="2016-10" db="EMBL/GenBank/DDBJ databases">
        <authorList>
            <person name="Varghese N."/>
            <person name="Submissions S."/>
        </authorList>
    </citation>
    <scope>NUCLEOTIDE SEQUENCE [LARGE SCALE GENOMIC DNA]</scope>
    <source>
        <strain evidence="7">Nm10</strain>
    </source>
</reference>
<dbReference type="RefSeq" id="WP_062557887.1">
    <property type="nucleotide sequence ID" value="NZ_CP013341.1"/>
</dbReference>
<dbReference type="AlphaFoldDB" id="A0A1H2DQT7"/>
<comment type="cofactor">
    <cofactor evidence="1">
        <name>FAD</name>
        <dbReference type="ChEBI" id="CHEBI:57692"/>
    </cofactor>
</comment>
<dbReference type="InterPro" id="IPR023753">
    <property type="entry name" value="FAD/NAD-binding_dom"/>
</dbReference>
<keyword evidence="4" id="KW-0560">Oxidoreductase</keyword>
<dbReference type="GO" id="GO:0019646">
    <property type="term" value="P:aerobic electron transport chain"/>
    <property type="evidence" value="ECO:0007669"/>
    <property type="project" value="TreeGrafter"/>
</dbReference>
<dbReference type="PRINTS" id="PR00368">
    <property type="entry name" value="FADPNR"/>
</dbReference>
<feature type="domain" description="FAD/NAD(P)-binding" evidence="5">
    <location>
        <begin position="10"/>
        <end position="310"/>
    </location>
</feature>
<dbReference type="Proteomes" id="UP000182882">
    <property type="component" value="Unassembled WGS sequence"/>
</dbReference>
<evidence type="ECO:0000313" key="7">
    <source>
        <dbReference type="Proteomes" id="UP000182882"/>
    </source>
</evidence>
<dbReference type="InterPro" id="IPR051169">
    <property type="entry name" value="NADH-Q_oxidoreductase"/>
</dbReference>
<dbReference type="InterPro" id="IPR036188">
    <property type="entry name" value="FAD/NAD-bd_sf"/>
</dbReference>
<dbReference type="GO" id="GO:0016301">
    <property type="term" value="F:kinase activity"/>
    <property type="evidence" value="ECO:0007669"/>
    <property type="project" value="UniProtKB-KW"/>
</dbReference>
<organism evidence="6 7">
    <name type="scientific">Nitrosomonas ureae</name>
    <dbReference type="NCBI Taxonomy" id="44577"/>
    <lineage>
        <taxon>Bacteria</taxon>
        <taxon>Pseudomonadati</taxon>
        <taxon>Pseudomonadota</taxon>
        <taxon>Betaproteobacteria</taxon>
        <taxon>Nitrosomonadales</taxon>
        <taxon>Nitrosomonadaceae</taxon>
        <taxon>Nitrosomonas</taxon>
    </lineage>
</organism>